<evidence type="ECO:0000256" key="5">
    <source>
        <dbReference type="ARBA" id="ARBA00023004"/>
    </source>
</evidence>
<dbReference type="InterPro" id="IPR009056">
    <property type="entry name" value="Cyt_c-like_dom"/>
</dbReference>
<evidence type="ECO:0000256" key="1">
    <source>
        <dbReference type="ARBA" id="ARBA00022448"/>
    </source>
</evidence>
<dbReference type="RefSeq" id="WP_016921565.1">
    <property type="nucleotide sequence ID" value="NZ_CP044331.1"/>
</dbReference>
<dbReference type="GO" id="GO:0046872">
    <property type="term" value="F:metal ion binding"/>
    <property type="evidence" value="ECO:0007669"/>
    <property type="project" value="UniProtKB-KW"/>
</dbReference>
<evidence type="ECO:0000256" key="2">
    <source>
        <dbReference type="ARBA" id="ARBA00022617"/>
    </source>
</evidence>
<reference evidence="9 10" key="1">
    <citation type="submission" date="2019-09" db="EMBL/GenBank/DDBJ databases">
        <title>Isolation and complete genome sequencing of Methylocystis species.</title>
        <authorList>
            <person name="Rumah B.L."/>
            <person name="Stead C.E."/>
            <person name="Stevens B.C."/>
            <person name="Minton N.P."/>
            <person name="Grosse-Honebrink A."/>
            <person name="Zhang Y."/>
        </authorList>
    </citation>
    <scope>NUCLEOTIDE SEQUENCE [LARGE SCALE GENOMIC DNA]</scope>
    <source>
        <strain evidence="9 10">BRCS2</strain>
    </source>
</reference>
<dbReference type="GO" id="GO:0009055">
    <property type="term" value="F:electron transfer activity"/>
    <property type="evidence" value="ECO:0007669"/>
    <property type="project" value="InterPro"/>
</dbReference>
<name>A0A6B8M6I5_9HYPH</name>
<keyword evidence="7" id="KW-0732">Signal</keyword>
<dbReference type="SUPFAM" id="SSF46626">
    <property type="entry name" value="Cytochrome c"/>
    <property type="match status" value="1"/>
</dbReference>
<proteinExistence type="predicted"/>
<keyword evidence="5 6" id="KW-0408">Iron</keyword>
<evidence type="ECO:0000256" key="3">
    <source>
        <dbReference type="ARBA" id="ARBA00022723"/>
    </source>
</evidence>
<keyword evidence="10" id="KW-1185">Reference proteome</keyword>
<sequence length="102" mass="11272">MKSVLLCLLFLLSPLQARAGEKAQTRLDELKMNCETCHGVGGVSPVPDQTPSIAGKSERFLVGQLEAFRAGKRRHDTMGLMGDTMSDDEIRAIARHFARMKK</sequence>
<accession>A0A6B8M6I5</accession>
<dbReference type="PANTHER" id="PTHR33751:SF9">
    <property type="entry name" value="CYTOCHROME C4"/>
    <property type="match status" value="1"/>
</dbReference>
<feature type="domain" description="Cytochrome c" evidence="8">
    <location>
        <begin position="15"/>
        <end position="101"/>
    </location>
</feature>
<feature type="signal peptide" evidence="7">
    <location>
        <begin position="1"/>
        <end position="19"/>
    </location>
</feature>
<keyword evidence="3 6" id="KW-0479">Metal-binding</keyword>
<keyword evidence="4" id="KW-0249">Electron transport</keyword>
<dbReference type="GO" id="GO:0020037">
    <property type="term" value="F:heme binding"/>
    <property type="evidence" value="ECO:0007669"/>
    <property type="project" value="InterPro"/>
</dbReference>
<organism evidence="9 10">
    <name type="scientific">Methylocystis parvus</name>
    <dbReference type="NCBI Taxonomy" id="134"/>
    <lineage>
        <taxon>Bacteria</taxon>
        <taxon>Pseudomonadati</taxon>
        <taxon>Pseudomonadota</taxon>
        <taxon>Alphaproteobacteria</taxon>
        <taxon>Hyphomicrobiales</taxon>
        <taxon>Methylocystaceae</taxon>
        <taxon>Methylocystis</taxon>
    </lineage>
</organism>
<dbReference type="EMBL" id="CP044331">
    <property type="protein sequence ID" value="QGM98078.1"/>
    <property type="molecule type" value="Genomic_DNA"/>
</dbReference>
<dbReference type="PANTHER" id="PTHR33751">
    <property type="entry name" value="CBB3-TYPE CYTOCHROME C OXIDASE SUBUNIT FIXP"/>
    <property type="match status" value="1"/>
</dbReference>
<evidence type="ECO:0000256" key="6">
    <source>
        <dbReference type="PROSITE-ProRule" id="PRU00433"/>
    </source>
</evidence>
<evidence type="ECO:0000259" key="8">
    <source>
        <dbReference type="PROSITE" id="PS51007"/>
    </source>
</evidence>
<dbReference type="PROSITE" id="PS51007">
    <property type="entry name" value="CYTC"/>
    <property type="match status" value="1"/>
</dbReference>
<feature type="chain" id="PRO_5025404653" evidence="7">
    <location>
        <begin position="20"/>
        <end position="102"/>
    </location>
</feature>
<gene>
    <name evidence="9" type="ORF">F7D14_11725</name>
</gene>
<protein>
    <submittedName>
        <fullName evidence="9">C-type cytochrome</fullName>
    </submittedName>
</protein>
<keyword evidence="1" id="KW-0813">Transport</keyword>
<dbReference type="Proteomes" id="UP000422569">
    <property type="component" value="Chromosome"/>
</dbReference>
<evidence type="ECO:0000256" key="4">
    <source>
        <dbReference type="ARBA" id="ARBA00022982"/>
    </source>
</evidence>
<dbReference type="InterPro" id="IPR050597">
    <property type="entry name" value="Cytochrome_c_Oxidase_Subunit"/>
</dbReference>
<evidence type="ECO:0000313" key="10">
    <source>
        <dbReference type="Proteomes" id="UP000422569"/>
    </source>
</evidence>
<dbReference type="Pfam" id="PF00034">
    <property type="entry name" value="Cytochrom_C"/>
    <property type="match status" value="1"/>
</dbReference>
<dbReference type="Gene3D" id="1.10.760.10">
    <property type="entry name" value="Cytochrome c-like domain"/>
    <property type="match status" value="1"/>
</dbReference>
<dbReference type="KEGG" id="mpar:F7D14_11725"/>
<dbReference type="InterPro" id="IPR036909">
    <property type="entry name" value="Cyt_c-like_dom_sf"/>
</dbReference>
<keyword evidence="2 6" id="KW-0349">Heme</keyword>
<evidence type="ECO:0000313" key="9">
    <source>
        <dbReference type="EMBL" id="QGM98078.1"/>
    </source>
</evidence>
<evidence type="ECO:0000256" key="7">
    <source>
        <dbReference type="SAM" id="SignalP"/>
    </source>
</evidence>
<dbReference type="AlphaFoldDB" id="A0A6B8M6I5"/>